<sequence length="62" mass="7099">MMVYAQTTSVEAMDRSPQLLESIRERFRPDPSYRCGSCSLSFDRERLNCPACGYSEITEARS</sequence>
<accession>A0A1G7NMU3</accession>
<dbReference type="STRING" id="660518.SAMN05216218_10942"/>
<dbReference type="AlphaFoldDB" id="A0A1G7NMU3"/>
<dbReference type="Proteomes" id="UP000199076">
    <property type="component" value="Unassembled WGS sequence"/>
</dbReference>
<evidence type="ECO:0000313" key="2">
    <source>
        <dbReference type="Proteomes" id="UP000199076"/>
    </source>
</evidence>
<name>A0A1G7NMU3_9EURY</name>
<keyword evidence="2" id="KW-1185">Reference proteome</keyword>
<dbReference type="EMBL" id="FNBK01000009">
    <property type="protein sequence ID" value="SDF74609.1"/>
    <property type="molecule type" value="Genomic_DNA"/>
</dbReference>
<evidence type="ECO:0000313" key="1">
    <source>
        <dbReference type="EMBL" id="SDF74609.1"/>
    </source>
</evidence>
<proteinExistence type="predicted"/>
<reference evidence="2" key="1">
    <citation type="submission" date="2016-10" db="EMBL/GenBank/DDBJ databases">
        <authorList>
            <person name="Varghese N."/>
            <person name="Submissions S."/>
        </authorList>
    </citation>
    <scope>NUCLEOTIDE SEQUENCE [LARGE SCALE GENOMIC DNA]</scope>
    <source>
        <strain evidence="2">IBRC-M 10760</strain>
    </source>
</reference>
<protein>
    <submittedName>
        <fullName evidence="1">Uncharacterized protein</fullName>
    </submittedName>
</protein>
<gene>
    <name evidence="1" type="ORF">SAMN05216218_10942</name>
</gene>
<organism evidence="1 2">
    <name type="scientific">Halorientalis regularis</name>
    <dbReference type="NCBI Taxonomy" id="660518"/>
    <lineage>
        <taxon>Archaea</taxon>
        <taxon>Methanobacteriati</taxon>
        <taxon>Methanobacteriota</taxon>
        <taxon>Stenosarchaea group</taxon>
        <taxon>Halobacteria</taxon>
        <taxon>Halobacteriales</taxon>
        <taxon>Haloarculaceae</taxon>
        <taxon>Halorientalis</taxon>
    </lineage>
</organism>